<evidence type="ECO:0000256" key="7">
    <source>
        <dbReference type="ARBA" id="ARBA00023242"/>
    </source>
</evidence>
<keyword evidence="5" id="KW-0811">Translocation</keyword>
<evidence type="ECO:0000256" key="5">
    <source>
        <dbReference type="ARBA" id="ARBA00023010"/>
    </source>
</evidence>
<sequence>MAATSWSSSSCITSDIAEKLKNNVEFTTIGLDSKSYIAVDDTLLLILDVSEQCIISINTRFTGKANDDINHCKAQTLILTNPPWFDVDILTLNVTGQLLALWGRRGVAVAELPRRWGKGGVFEGGKPKVTCRCWHIAEHFFVCNKRTEVAHVAWHPGSESGTHLTVLSTDNYLRIYEATDPQTPIQAYSLGPYKSSFYLMSSSQASFSTSLGETAVSFDFGPALTNNESSENVSQEKKIWPAFVLKGNGDIYVVSTTLKNSSRVTNKVQGPLTMHPPAEDNYGVDACSVLCLPSVPPVLVIAISSNIIYHSVILTSDSTAKDDERSELSWTSTDQTNSFRNPELGLYVYESVELPLTLTDVDSQEDSSCPIRLQKDPTTHIRYHCSHNAGVHSVALPLVYQLERFAEKEDSTSVVPLLQEQECIVEHLLCTRPLPSSPSAPVLGLAVMASTTGASLICLLSTWEFVILPLVTSYHTNIPSLLSSELGETILSPLHRLHGEGFKQHIYQMLQRTTSTPLLKYAHPSDGTEPSPQHCLEVLGRTTQHLREDYIQRLDGVQVMIERRVRALKNQKDQQFVDIEQCLKEKEMLCHEAERLAEKYDDTYTRQQELVLRIEQVLQQLHKRLPVLSDAEVGMKQELLSCEEKLKCFHNSLEHIHIKQKYQADQIIASKHKAGPEFMDRGSSADVDQLQLKKLTEVLKQQGNSIADLIMKIKSLKKQVGV</sequence>
<keyword evidence="3" id="KW-0509">mRNA transport</keyword>
<evidence type="ECO:0000313" key="8">
    <source>
        <dbReference type="Proteomes" id="UP000694941"/>
    </source>
</evidence>
<evidence type="ECO:0000313" key="9">
    <source>
        <dbReference type="RefSeq" id="XP_013772575.1"/>
    </source>
</evidence>
<gene>
    <name evidence="9" type="primary">LOC106457682</name>
</gene>
<evidence type="ECO:0000256" key="1">
    <source>
        <dbReference type="ARBA" id="ARBA00004567"/>
    </source>
</evidence>
<comment type="subcellular location">
    <subcellularLocation>
        <location evidence="1">Nucleus</location>
        <location evidence="1">Nuclear pore complex</location>
    </subcellularLocation>
</comment>
<reference evidence="9" key="1">
    <citation type="submission" date="2025-08" db="UniProtKB">
        <authorList>
            <consortium name="RefSeq"/>
        </authorList>
    </citation>
    <scope>IDENTIFICATION</scope>
    <source>
        <tissue evidence="9">Muscle</tissue>
    </source>
</reference>
<evidence type="ECO:0000256" key="3">
    <source>
        <dbReference type="ARBA" id="ARBA00022816"/>
    </source>
</evidence>
<evidence type="ECO:0000256" key="2">
    <source>
        <dbReference type="ARBA" id="ARBA00022448"/>
    </source>
</evidence>
<keyword evidence="8" id="KW-1185">Reference proteome</keyword>
<organism evidence="8 9">
    <name type="scientific">Limulus polyphemus</name>
    <name type="common">Atlantic horseshoe crab</name>
    <dbReference type="NCBI Taxonomy" id="6850"/>
    <lineage>
        <taxon>Eukaryota</taxon>
        <taxon>Metazoa</taxon>
        <taxon>Ecdysozoa</taxon>
        <taxon>Arthropoda</taxon>
        <taxon>Chelicerata</taxon>
        <taxon>Merostomata</taxon>
        <taxon>Xiphosura</taxon>
        <taxon>Limulidae</taxon>
        <taxon>Limulus</taxon>
    </lineage>
</organism>
<name>A0ABM1B0Z9_LIMPO</name>
<evidence type="ECO:0000256" key="6">
    <source>
        <dbReference type="ARBA" id="ARBA00023132"/>
    </source>
</evidence>
<accession>A0ABM1B0Z9</accession>
<dbReference type="PANTHER" id="PTHR13257:SF0">
    <property type="entry name" value="NUCLEAR PORE COMPLEX PROTEIN NUP88"/>
    <property type="match status" value="1"/>
</dbReference>
<dbReference type="InterPro" id="IPR019321">
    <property type="entry name" value="Nucleoporin_Nup88"/>
</dbReference>
<keyword evidence="7" id="KW-0539">Nucleus</keyword>
<keyword evidence="6" id="KW-0906">Nuclear pore complex</keyword>
<proteinExistence type="predicted"/>
<dbReference type="GeneID" id="106457682"/>
<evidence type="ECO:0000256" key="4">
    <source>
        <dbReference type="ARBA" id="ARBA00022927"/>
    </source>
</evidence>
<dbReference type="PANTHER" id="PTHR13257">
    <property type="entry name" value="NUCLEOPORIN NUP84-RELATED"/>
    <property type="match status" value="1"/>
</dbReference>
<protein>
    <submittedName>
        <fullName evidence="9">Nuclear pore complex protein Nup88-like isoform X1</fullName>
    </submittedName>
</protein>
<dbReference type="Proteomes" id="UP000694941">
    <property type="component" value="Unplaced"/>
</dbReference>
<dbReference type="Pfam" id="PF10168">
    <property type="entry name" value="Nup88"/>
    <property type="match status" value="1"/>
</dbReference>
<dbReference type="RefSeq" id="XP_013772575.1">
    <property type="nucleotide sequence ID" value="XM_013917121.2"/>
</dbReference>
<keyword evidence="4" id="KW-0653">Protein transport</keyword>
<dbReference type="InterPro" id="IPR037700">
    <property type="entry name" value="NUP88/NUP82"/>
</dbReference>
<keyword evidence="2" id="KW-0813">Transport</keyword>